<evidence type="ECO:0000256" key="3">
    <source>
        <dbReference type="SAM" id="MobiDB-lite"/>
    </source>
</evidence>
<dbReference type="AlphaFoldDB" id="T5APJ2"/>
<evidence type="ECO:0000256" key="2">
    <source>
        <dbReference type="PROSITE-ProRule" id="PRU00176"/>
    </source>
</evidence>
<feature type="domain" description="RRM" evidence="4">
    <location>
        <begin position="97"/>
        <end position="174"/>
    </location>
</feature>
<dbReference type="InterPro" id="IPR000504">
    <property type="entry name" value="RRM_dom"/>
</dbReference>
<dbReference type="SUPFAM" id="SSF54928">
    <property type="entry name" value="RNA-binding domain, RBD"/>
    <property type="match status" value="1"/>
</dbReference>
<dbReference type="InterPro" id="IPR012677">
    <property type="entry name" value="Nucleotide-bd_a/b_plait_sf"/>
</dbReference>
<dbReference type="Gene3D" id="3.30.70.330">
    <property type="match status" value="1"/>
</dbReference>
<feature type="compositionally biased region" description="Basic and acidic residues" evidence="3">
    <location>
        <begin position="53"/>
        <end position="80"/>
    </location>
</feature>
<dbReference type="Proteomes" id="UP000019374">
    <property type="component" value="Unassembled WGS sequence"/>
</dbReference>
<name>T5APJ2_OPHSC</name>
<evidence type="ECO:0000259" key="4">
    <source>
        <dbReference type="PROSITE" id="PS50102"/>
    </source>
</evidence>
<dbReference type="PANTHER" id="PTHR48024">
    <property type="entry name" value="GEO13361P1-RELATED"/>
    <property type="match status" value="1"/>
</dbReference>
<gene>
    <name evidence="5" type="ORF">OCS_00543</name>
</gene>
<dbReference type="Pfam" id="PF00076">
    <property type="entry name" value="RRM_1"/>
    <property type="match status" value="1"/>
</dbReference>
<dbReference type="SMART" id="SM00360">
    <property type="entry name" value="RRM"/>
    <property type="match status" value="1"/>
</dbReference>
<dbReference type="PANTHER" id="PTHR48024:SF56">
    <property type="entry name" value="HETEROGENEOUS NUCLEAR RIBONUCLEOPROTEIN A0"/>
    <property type="match status" value="1"/>
</dbReference>
<dbReference type="eggNOG" id="KOG4210">
    <property type="taxonomic scope" value="Eukaryota"/>
</dbReference>
<keyword evidence="1 2" id="KW-0694">RNA-binding</keyword>
<organism evidence="5 6">
    <name type="scientific">Ophiocordyceps sinensis (strain Co18 / CGMCC 3.14243)</name>
    <name type="common">Yarsagumba caterpillar fungus</name>
    <name type="synonym">Hirsutella sinensis</name>
    <dbReference type="NCBI Taxonomy" id="911162"/>
    <lineage>
        <taxon>Eukaryota</taxon>
        <taxon>Fungi</taxon>
        <taxon>Dikarya</taxon>
        <taxon>Ascomycota</taxon>
        <taxon>Pezizomycotina</taxon>
        <taxon>Sordariomycetes</taxon>
        <taxon>Hypocreomycetidae</taxon>
        <taxon>Hypocreales</taxon>
        <taxon>Ophiocordycipitaceae</taxon>
        <taxon>Ophiocordyceps</taxon>
    </lineage>
</organism>
<reference evidence="5 6" key="1">
    <citation type="journal article" date="2013" name="Chin. Sci. Bull.">
        <title>Genome survey uncovers the secrets of sex and lifestyle in caterpillar fungus.</title>
        <authorList>
            <person name="Hu X."/>
            <person name="Zhang Y."/>
            <person name="Xiao G."/>
            <person name="Zheng P."/>
            <person name="Xia Y."/>
            <person name="Zhang X."/>
            <person name="St Leger R.J."/>
            <person name="Liu X."/>
            <person name="Wang C."/>
        </authorList>
    </citation>
    <scope>NUCLEOTIDE SEQUENCE [LARGE SCALE GENOMIC DNA]</scope>
    <source>
        <strain evidence="6">Co18 / CGMCC 3.14243</strain>
        <tissue evidence="5">Fruit-body</tissue>
    </source>
</reference>
<feature type="region of interest" description="Disordered" evidence="3">
    <location>
        <begin position="1"/>
        <end position="89"/>
    </location>
</feature>
<proteinExistence type="predicted"/>
<dbReference type="PROSITE" id="PS50102">
    <property type="entry name" value="RRM"/>
    <property type="match status" value="1"/>
</dbReference>
<protein>
    <submittedName>
        <fullName evidence="5">Nucleotide-binding, alpha-beta plait</fullName>
    </submittedName>
</protein>
<feature type="compositionally biased region" description="Basic and acidic residues" evidence="3">
    <location>
        <begin position="225"/>
        <end position="244"/>
    </location>
</feature>
<feature type="region of interest" description="Disordered" evidence="3">
    <location>
        <begin position="170"/>
        <end position="192"/>
    </location>
</feature>
<evidence type="ECO:0000313" key="6">
    <source>
        <dbReference type="Proteomes" id="UP000019374"/>
    </source>
</evidence>
<dbReference type="InterPro" id="IPR050886">
    <property type="entry name" value="RNA-binding_reg"/>
</dbReference>
<feature type="region of interest" description="Disordered" evidence="3">
    <location>
        <begin position="220"/>
        <end position="273"/>
    </location>
</feature>
<dbReference type="EMBL" id="KE652195">
    <property type="protein sequence ID" value="EQL03733.1"/>
    <property type="molecule type" value="Genomic_DNA"/>
</dbReference>
<evidence type="ECO:0000256" key="1">
    <source>
        <dbReference type="ARBA" id="ARBA00022884"/>
    </source>
</evidence>
<dbReference type="GO" id="GO:0003723">
    <property type="term" value="F:RNA binding"/>
    <property type="evidence" value="ECO:0007669"/>
    <property type="project" value="UniProtKB-UniRule"/>
</dbReference>
<accession>T5APJ2</accession>
<feature type="compositionally biased region" description="Basic residues" evidence="3">
    <location>
        <begin position="26"/>
        <end position="36"/>
    </location>
</feature>
<dbReference type="OrthoDB" id="1875751at2759"/>
<dbReference type="HOGENOM" id="CLU_027451_1_0_1"/>
<sequence>MTSTKRKSSSKDEIEVDLSAPEPQSKRARRALKKGKALPTKPSSDADKEDSDADKKDKARLLIKDAKSFEGRPKKEKEPATDDAADAGAGKVVNASRKVFVGNMSFKTTEEDLTRNFEKCGEIEWVKVATFEDSGMCKGFGWIRFKEPEAAAWAVKGFVKINEDVEIEADFKSDNDDEGGGDADEKKPQWQSKTRKWWVNRLLGRQLKLELAEDDQTRYKKRFRKDAPKRDGAPKASSSRDGKRPSAGGAGARADGAADKGPAPLKEASDIGVAKLTGALVKHTGTKMTFN</sequence>
<evidence type="ECO:0000313" key="5">
    <source>
        <dbReference type="EMBL" id="EQL03733.1"/>
    </source>
</evidence>
<dbReference type="InterPro" id="IPR035979">
    <property type="entry name" value="RBD_domain_sf"/>
</dbReference>
<feature type="compositionally biased region" description="Low complexity" evidence="3">
    <location>
        <begin position="252"/>
        <end position="263"/>
    </location>
</feature>